<evidence type="ECO:0000313" key="7">
    <source>
        <dbReference type="Proteomes" id="UP001596113"/>
    </source>
</evidence>
<accession>A0ABW0HL48</accession>
<keyword evidence="2" id="KW-0067">ATP-binding</keyword>
<evidence type="ECO:0000256" key="3">
    <source>
        <dbReference type="ARBA" id="ARBA00023125"/>
    </source>
</evidence>
<dbReference type="RefSeq" id="WP_378129620.1">
    <property type="nucleotide sequence ID" value="NZ_JBHSMI010000005.1"/>
</dbReference>
<keyword evidence="1" id="KW-0547">Nucleotide-binding</keyword>
<dbReference type="InterPro" id="IPR014001">
    <property type="entry name" value="Helicase_ATP-bd"/>
</dbReference>
<dbReference type="InterPro" id="IPR027417">
    <property type="entry name" value="P-loop_NTPase"/>
</dbReference>
<name>A0ABW0HL48_9BACL</name>
<dbReference type="PROSITE" id="PS51192">
    <property type="entry name" value="HELICASE_ATP_BIND_1"/>
    <property type="match status" value="1"/>
</dbReference>
<dbReference type="Pfam" id="PF04851">
    <property type="entry name" value="ResIII"/>
    <property type="match status" value="1"/>
</dbReference>
<dbReference type="EMBL" id="JBHSMI010000005">
    <property type="protein sequence ID" value="MFC5401759.1"/>
    <property type="molecule type" value="Genomic_DNA"/>
</dbReference>
<evidence type="ECO:0000256" key="2">
    <source>
        <dbReference type="ARBA" id="ARBA00022840"/>
    </source>
</evidence>
<sequence length="708" mass="76620">MKAVLYALRKGDCREARISVAWEVDCGYWEGSGAEIVRVKEELPLGMAVDLSEKLNEMWAREGSGGRIGSLSDAPIGESVRQGGVRERERMGPGSHASGEMIWLEELKRALLSCVDMEGVSAGEERDGAEKIEIEKAIGQGRKSDSEGKMGVLAKAIRMAAPALAGRSLLREEAEQLLPRLLPAGLKEAPLAALQLASLMGIVRLAAAVSPEPARPPLRGLRAWAERLRSARLPGLGAPASRRRPELRCRRCGSGSEALRRTPCAACGRQACAYCAACLTMGRSRECGLLVIGALAQRPEAGAVSAANFAGAPEAVCVPGKRKSYPIGREHLSKRWGLSAAQAAAANKALTFLQERITQKPSTLNPSRLGTPVSNDRAFLLWAVTGAGKTEMIFPLLDFVVSQGGRALVATPRRDVVLELAPRLAKAFPDVPPIVLYGGSEMRWETGALTLATTQQLFRFQEAFDLVLIDELDAFPFHNDPMLHYAAEKCRRPFGVTVYLSATPPAPMQRAVARGKLSCARVPVRFHGNPLPVPGRIAISRLSELLKKQRLPSKLFKPLQRSVHRGAQIFMFVPYIKQVEPFVSLLKHHADRLGLSAETIAGTSSKDEERTNKVADFRSGALRLLVTTTILERGVTIPRSDVYVIDSHHAMFDGASLVQMAGRAGRSAADPAGVVRFAAPSWTNAQQEAVRQIRAMNALAAREGFLNS</sequence>
<keyword evidence="6" id="KW-0347">Helicase</keyword>
<keyword evidence="7" id="KW-1185">Reference proteome</keyword>
<reference evidence="7" key="1">
    <citation type="journal article" date="2019" name="Int. J. Syst. Evol. Microbiol.">
        <title>The Global Catalogue of Microorganisms (GCM) 10K type strain sequencing project: providing services to taxonomists for standard genome sequencing and annotation.</title>
        <authorList>
            <consortium name="The Broad Institute Genomics Platform"/>
            <consortium name="The Broad Institute Genome Sequencing Center for Infectious Disease"/>
            <person name="Wu L."/>
            <person name="Ma J."/>
        </authorList>
    </citation>
    <scope>NUCLEOTIDE SEQUENCE [LARGE SCALE GENOMIC DNA]</scope>
    <source>
        <strain evidence="7">CGMCC 1.18575</strain>
    </source>
</reference>
<dbReference type="Pfam" id="PF00271">
    <property type="entry name" value="Helicase_C"/>
    <property type="match status" value="1"/>
</dbReference>
<dbReference type="Gene3D" id="3.40.50.300">
    <property type="entry name" value="P-loop containing nucleotide triphosphate hydrolases"/>
    <property type="match status" value="2"/>
</dbReference>
<dbReference type="InterPro" id="IPR001650">
    <property type="entry name" value="Helicase_C-like"/>
</dbReference>
<evidence type="ECO:0000313" key="6">
    <source>
        <dbReference type="EMBL" id="MFC5401759.1"/>
    </source>
</evidence>
<dbReference type="PANTHER" id="PTHR30580:SF1">
    <property type="entry name" value="COMF OPERON PROTEIN 1"/>
    <property type="match status" value="1"/>
</dbReference>
<dbReference type="InterPro" id="IPR006935">
    <property type="entry name" value="Helicase/UvrB_N"/>
</dbReference>
<feature type="domain" description="Helicase ATP-binding" evidence="4">
    <location>
        <begin position="370"/>
        <end position="522"/>
    </location>
</feature>
<gene>
    <name evidence="6" type="ORF">ACFPOF_03350</name>
</gene>
<comment type="caution">
    <text evidence="6">The sequence shown here is derived from an EMBL/GenBank/DDBJ whole genome shotgun (WGS) entry which is preliminary data.</text>
</comment>
<feature type="domain" description="Helicase C-terminal" evidence="5">
    <location>
        <begin position="538"/>
        <end position="708"/>
    </location>
</feature>
<evidence type="ECO:0000259" key="4">
    <source>
        <dbReference type="PROSITE" id="PS51192"/>
    </source>
</evidence>
<dbReference type="PANTHER" id="PTHR30580">
    <property type="entry name" value="PRIMOSOMAL PROTEIN N"/>
    <property type="match status" value="1"/>
</dbReference>
<dbReference type="GO" id="GO:0004386">
    <property type="term" value="F:helicase activity"/>
    <property type="evidence" value="ECO:0007669"/>
    <property type="project" value="UniProtKB-KW"/>
</dbReference>
<dbReference type="PROSITE" id="PS51194">
    <property type="entry name" value="HELICASE_CTER"/>
    <property type="match status" value="1"/>
</dbReference>
<protein>
    <submittedName>
        <fullName evidence="6">Helicase-related protein</fullName>
    </submittedName>
</protein>
<evidence type="ECO:0000259" key="5">
    <source>
        <dbReference type="PROSITE" id="PS51194"/>
    </source>
</evidence>
<dbReference type="SUPFAM" id="SSF52540">
    <property type="entry name" value="P-loop containing nucleoside triphosphate hydrolases"/>
    <property type="match status" value="1"/>
</dbReference>
<keyword evidence="6" id="KW-0378">Hydrolase</keyword>
<evidence type="ECO:0000256" key="1">
    <source>
        <dbReference type="ARBA" id="ARBA00022741"/>
    </source>
</evidence>
<keyword evidence="3" id="KW-0238">DNA-binding</keyword>
<dbReference type="Proteomes" id="UP001596113">
    <property type="component" value="Unassembled WGS sequence"/>
</dbReference>
<organism evidence="6 7">
    <name type="scientific">Cohnella soli</name>
    <dbReference type="NCBI Taxonomy" id="425005"/>
    <lineage>
        <taxon>Bacteria</taxon>
        <taxon>Bacillati</taxon>
        <taxon>Bacillota</taxon>
        <taxon>Bacilli</taxon>
        <taxon>Bacillales</taxon>
        <taxon>Paenibacillaceae</taxon>
        <taxon>Cohnella</taxon>
    </lineage>
</organism>
<proteinExistence type="predicted"/>
<dbReference type="SMART" id="SM00487">
    <property type="entry name" value="DEXDc"/>
    <property type="match status" value="1"/>
</dbReference>
<dbReference type="SMART" id="SM00490">
    <property type="entry name" value="HELICc"/>
    <property type="match status" value="1"/>
</dbReference>